<comment type="similarity">
    <text evidence="2 4">Belongs to the bacterial solute-binding protein 3 family.</text>
</comment>
<gene>
    <name evidence="7" type="ORF">G1C95_0070</name>
</gene>
<dbReference type="PANTHER" id="PTHR35936">
    <property type="entry name" value="MEMBRANE-BOUND LYTIC MUREIN TRANSGLYCOSYLASE F"/>
    <property type="match status" value="1"/>
</dbReference>
<dbReference type="AlphaFoldDB" id="A0A7Y0EMB9"/>
<name>A0A7Y0EMB9_9BIFI</name>
<protein>
    <submittedName>
        <fullName evidence="7">Amino acid ABC transporter substrate-binding protein</fullName>
    </submittedName>
</protein>
<comment type="caution">
    <text evidence="7">The sequence shown here is derived from an EMBL/GenBank/DDBJ whole genome shotgun (WGS) entry which is preliminary data.</text>
</comment>
<evidence type="ECO:0000313" key="7">
    <source>
        <dbReference type="EMBL" id="NMM92885.1"/>
    </source>
</evidence>
<dbReference type="SMART" id="SM00062">
    <property type="entry name" value="PBPb"/>
    <property type="match status" value="1"/>
</dbReference>
<organism evidence="7 8">
    <name type="scientific">Bifidobacterium oedipodis</name>
    <dbReference type="NCBI Taxonomy" id="2675322"/>
    <lineage>
        <taxon>Bacteria</taxon>
        <taxon>Bacillati</taxon>
        <taxon>Actinomycetota</taxon>
        <taxon>Actinomycetes</taxon>
        <taxon>Bifidobacteriales</taxon>
        <taxon>Bifidobacteriaceae</taxon>
        <taxon>Bifidobacterium</taxon>
    </lineage>
</organism>
<proteinExistence type="inferred from homology"/>
<feature type="chain" id="PRO_5038864769" evidence="5">
    <location>
        <begin position="26"/>
        <end position="278"/>
    </location>
</feature>
<dbReference type="RefSeq" id="WP_169170971.1">
    <property type="nucleotide sequence ID" value="NZ_JAAIII010000001.1"/>
</dbReference>
<evidence type="ECO:0000256" key="4">
    <source>
        <dbReference type="RuleBase" id="RU003744"/>
    </source>
</evidence>
<dbReference type="Gene3D" id="3.40.190.10">
    <property type="entry name" value="Periplasmic binding protein-like II"/>
    <property type="match status" value="2"/>
</dbReference>
<dbReference type="PANTHER" id="PTHR35936:SF34">
    <property type="entry name" value="ABC TRANSPORTER EXTRACELLULAR-BINDING PROTEIN YCKB-RELATED"/>
    <property type="match status" value="1"/>
</dbReference>
<accession>A0A7Y0EMB9</accession>
<sequence>MSIIATKAKKTAAVLLAAATLIGAAACGSANSGSAGSSNAAQSELEQIKANGEIVFGTEGTYQPFSYHDSDNNELVGYDVEVAQAVAKELGVKAKFVESNWDSLLAGLDTKKFDTVADQVTPNDERKQKYDFTDLYTYSAGAVVTTKDDNSIKQFSDIKGKKAAETLTSNWNQTAQDNGAEIVSINDFPQAVDALSSGRADVTVNDKLAVLDYLKQKPDANIKIAATSETTPAAAFPIRKGEDDLVKAINDALAKLQKDGTLKQLGVKYFGQDVSVKE</sequence>
<dbReference type="CDD" id="cd13711">
    <property type="entry name" value="PBP2_Ngo0372_TcyA"/>
    <property type="match status" value="1"/>
</dbReference>
<dbReference type="InterPro" id="IPR018313">
    <property type="entry name" value="SBP_3_CS"/>
</dbReference>
<reference evidence="7 8" key="1">
    <citation type="submission" date="2020-02" db="EMBL/GenBank/DDBJ databases">
        <title>Characterization of phylogenetic diversity of novel bifidobacterial species isolated in Czech ZOOs.</title>
        <authorList>
            <person name="Lugli G.A."/>
            <person name="Vera N.B."/>
            <person name="Ventura M."/>
        </authorList>
    </citation>
    <scope>NUCLEOTIDE SEQUENCE [LARGE SCALE GENOMIC DNA]</scope>
    <source>
        <strain evidence="7 8">DSM 109957</strain>
    </source>
</reference>
<dbReference type="InterPro" id="IPR001638">
    <property type="entry name" value="Solute-binding_3/MltF_N"/>
</dbReference>
<dbReference type="PROSITE" id="PS51257">
    <property type="entry name" value="PROKAR_LIPOPROTEIN"/>
    <property type="match status" value="1"/>
</dbReference>
<keyword evidence="3 5" id="KW-0732">Signal</keyword>
<evidence type="ECO:0000256" key="3">
    <source>
        <dbReference type="ARBA" id="ARBA00022729"/>
    </source>
</evidence>
<evidence type="ECO:0000256" key="5">
    <source>
        <dbReference type="SAM" id="SignalP"/>
    </source>
</evidence>
<dbReference type="EMBL" id="JAAIII010000001">
    <property type="protein sequence ID" value="NMM92885.1"/>
    <property type="molecule type" value="Genomic_DNA"/>
</dbReference>
<dbReference type="PROSITE" id="PS01039">
    <property type="entry name" value="SBP_BACTERIAL_3"/>
    <property type="match status" value="1"/>
</dbReference>
<evidence type="ECO:0000256" key="2">
    <source>
        <dbReference type="ARBA" id="ARBA00010333"/>
    </source>
</evidence>
<evidence type="ECO:0000259" key="6">
    <source>
        <dbReference type="SMART" id="SM00062"/>
    </source>
</evidence>
<evidence type="ECO:0000256" key="1">
    <source>
        <dbReference type="ARBA" id="ARBA00004196"/>
    </source>
</evidence>
<evidence type="ECO:0000313" key="8">
    <source>
        <dbReference type="Proteomes" id="UP000532194"/>
    </source>
</evidence>
<feature type="domain" description="Solute-binding protein family 3/N-terminal" evidence="6">
    <location>
        <begin position="53"/>
        <end position="273"/>
    </location>
</feature>
<feature type="signal peptide" evidence="5">
    <location>
        <begin position="1"/>
        <end position="25"/>
    </location>
</feature>
<dbReference type="SUPFAM" id="SSF53850">
    <property type="entry name" value="Periplasmic binding protein-like II"/>
    <property type="match status" value="1"/>
</dbReference>
<dbReference type="Proteomes" id="UP000532194">
    <property type="component" value="Unassembled WGS sequence"/>
</dbReference>
<comment type="subcellular location">
    <subcellularLocation>
        <location evidence="1">Cell envelope</location>
    </subcellularLocation>
</comment>
<dbReference type="Pfam" id="PF00497">
    <property type="entry name" value="SBP_bac_3"/>
    <property type="match status" value="1"/>
</dbReference>
<keyword evidence="8" id="KW-1185">Reference proteome</keyword>
<dbReference type="GO" id="GO:0030313">
    <property type="term" value="C:cell envelope"/>
    <property type="evidence" value="ECO:0007669"/>
    <property type="project" value="UniProtKB-SubCell"/>
</dbReference>